<gene>
    <name evidence="14" type="ORF">KGM_207910</name>
</gene>
<comment type="subcellular location">
    <subcellularLocation>
        <location evidence="1">Membrane</location>
        <topology evidence="1">Multi-pass membrane protein</topology>
    </subcellularLocation>
</comment>
<dbReference type="GO" id="GO:0005886">
    <property type="term" value="C:plasma membrane"/>
    <property type="evidence" value="ECO:0007669"/>
    <property type="project" value="TreeGrafter"/>
</dbReference>
<sequence>MMESWKEFCSETSFHGFNHITAERRHWSERLLWVCFIVASVWLVLDISIGQWQRYDENPTIVTLEKDFRTWRIHMPAVTACLKNKVDVKKLPNAIKSRWNVEAGHPKYVYYSRFVSAVASSTLENLKVFEQFGDDPTLDVDLFRLAVDYYLHSPYDVVDYTEAHTTTSPPLIAHVDVTTTEIGVGPGVRALLPRRRQCLFTDEPTTASRQVYSTHSCRQDCRRRLAMELCGCQPFYYFYAAGPTCTVRGMRCLSLHQHRLFTLEGQRCSCSQQCVDAVFKEALEKIENMTGGPFGLQGSVHYTLEQPRERYVRYIVFYFQDLVVSFGGAAGLFLGASFISFVEVGYFLIERLSRSSPTRTATDVSVSDIRRRLAQK</sequence>
<keyword evidence="7" id="KW-0915">Sodium</keyword>
<dbReference type="FunCoup" id="A0A212EZ21">
    <property type="interactions" value="6"/>
</dbReference>
<dbReference type="PANTHER" id="PTHR11690:SF240">
    <property type="entry name" value="PICKPOCKET 25-RELATED"/>
    <property type="match status" value="1"/>
</dbReference>
<organism evidence="14 15">
    <name type="scientific">Danaus plexippus plexippus</name>
    <dbReference type="NCBI Taxonomy" id="278856"/>
    <lineage>
        <taxon>Eukaryota</taxon>
        <taxon>Metazoa</taxon>
        <taxon>Ecdysozoa</taxon>
        <taxon>Arthropoda</taxon>
        <taxon>Hexapoda</taxon>
        <taxon>Insecta</taxon>
        <taxon>Pterygota</taxon>
        <taxon>Neoptera</taxon>
        <taxon>Endopterygota</taxon>
        <taxon>Lepidoptera</taxon>
        <taxon>Glossata</taxon>
        <taxon>Ditrysia</taxon>
        <taxon>Papilionoidea</taxon>
        <taxon>Nymphalidae</taxon>
        <taxon>Danainae</taxon>
        <taxon>Danaini</taxon>
        <taxon>Danaina</taxon>
        <taxon>Danaus</taxon>
        <taxon>Danaus</taxon>
    </lineage>
</organism>
<evidence type="ECO:0000256" key="10">
    <source>
        <dbReference type="ARBA" id="ARBA00023201"/>
    </source>
</evidence>
<evidence type="ECO:0000256" key="5">
    <source>
        <dbReference type="ARBA" id="ARBA00022692"/>
    </source>
</evidence>
<keyword evidence="5 12" id="KW-0812">Transmembrane</keyword>
<comment type="caution">
    <text evidence="14">The sequence shown here is derived from an EMBL/GenBank/DDBJ whole genome shotgun (WGS) entry which is preliminary data.</text>
</comment>
<evidence type="ECO:0000256" key="9">
    <source>
        <dbReference type="ARBA" id="ARBA00023136"/>
    </source>
</evidence>
<dbReference type="InParanoid" id="A0A212EZ21"/>
<keyword evidence="4 12" id="KW-0894">Sodium channel</keyword>
<keyword evidence="9 13" id="KW-0472">Membrane</keyword>
<keyword evidence="11 12" id="KW-0407">Ion channel</keyword>
<evidence type="ECO:0000256" key="11">
    <source>
        <dbReference type="ARBA" id="ARBA00023303"/>
    </source>
</evidence>
<comment type="similarity">
    <text evidence="2 12">Belongs to the amiloride-sensitive sodium channel (TC 1.A.6) family.</text>
</comment>
<protein>
    <recommendedName>
        <fullName evidence="16">Sodium channel protein Nach-like</fullName>
    </recommendedName>
</protein>
<keyword evidence="8 12" id="KW-0406">Ion transport</keyword>
<keyword evidence="10 12" id="KW-0739">Sodium transport</keyword>
<feature type="transmembrane region" description="Helical" evidence="13">
    <location>
        <begin position="322"/>
        <end position="349"/>
    </location>
</feature>
<evidence type="ECO:0000256" key="12">
    <source>
        <dbReference type="RuleBase" id="RU000679"/>
    </source>
</evidence>
<reference evidence="14 15" key="1">
    <citation type="journal article" date="2011" name="Cell">
        <title>The monarch butterfly genome yields insights into long-distance migration.</title>
        <authorList>
            <person name="Zhan S."/>
            <person name="Merlin C."/>
            <person name="Boore J.L."/>
            <person name="Reppert S.M."/>
        </authorList>
    </citation>
    <scope>NUCLEOTIDE SEQUENCE [LARGE SCALE GENOMIC DNA]</scope>
    <source>
        <strain evidence="14">F-2</strain>
    </source>
</reference>
<evidence type="ECO:0000256" key="8">
    <source>
        <dbReference type="ARBA" id="ARBA00023065"/>
    </source>
</evidence>
<feature type="transmembrane region" description="Helical" evidence="13">
    <location>
        <begin position="31"/>
        <end position="52"/>
    </location>
</feature>
<name>A0A212EZ21_DANPL</name>
<dbReference type="Gene3D" id="1.10.287.820">
    <property type="entry name" value="Acid-sensing ion channel domain"/>
    <property type="match status" value="1"/>
</dbReference>
<accession>A0A212EZ21</accession>
<evidence type="ECO:0000256" key="13">
    <source>
        <dbReference type="SAM" id="Phobius"/>
    </source>
</evidence>
<dbReference type="EMBL" id="AGBW02011380">
    <property type="protein sequence ID" value="OWR46745.1"/>
    <property type="molecule type" value="Genomic_DNA"/>
</dbReference>
<dbReference type="PANTHER" id="PTHR11690">
    <property type="entry name" value="AMILORIDE-SENSITIVE SODIUM CHANNEL-RELATED"/>
    <property type="match status" value="1"/>
</dbReference>
<proteinExistence type="inferred from homology"/>
<dbReference type="Pfam" id="PF00858">
    <property type="entry name" value="ASC"/>
    <property type="match status" value="2"/>
</dbReference>
<keyword evidence="6 13" id="KW-1133">Transmembrane helix</keyword>
<evidence type="ECO:0000256" key="2">
    <source>
        <dbReference type="ARBA" id="ARBA00007193"/>
    </source>
</evidence>
<evidence type="ECO:0000313" key="15">
    <source>
        <dbReference type="Proteomes" id="UP000007151"/>
    </source>
</evidence>
<dbReference type="Gene3D" id="1.10.287.770">
    <property type="entry name" value="YojJ-like"/>
    <property type="match status" value="1"/>
</dbReference>
<evidence type="ECO:0000256" key="7">
    <source>
        <dbReference type="ARBA" id="ARBA00023053"/>
    </source>
</evidence>
<evidence type="ECO:0008006" key="16">
    <source>
        <dbReference type="Google" id="ProtNLM"/>
    </source>
</evidence>
<dbReference type="eggNOG" id="KOG4294">
    <property type="taxonomic scope" value="Eukaryota"/>
</dbReference>
<dbReference type="AlphaFoldDB" id="A0A212EZ21"/>
<keyword evidence="15" id="KW-1185">Reference proteome</keyword>
<evidence type="ECO:0000256" key="4">
    <source>
        <dbReference type="ARBA" id="ARBA00022461"/>
    </source>
</evidence>
<dbReference type="Proteomes" id="UP000007151">
    <property type="component" value="Unassembled WGS sequence"/>
</dbReference>
<evidence type="ECO:0000313" key="14">
    <source>
        <dbReference type="EMBL" id="OWR46745.1"/>
    </source>
</evidence>
<evidence type="ECO:0000256" key="3">
    <source>
        <dbReference type="ARBA" id="ARBA00022448"/>
    </source>
</evidence>
<keyword evidence="3 12" id="KW-0813">Transport</keyword>
<evidence type="ECO:0000256" key="1">
    <source>
        <dbReference type="ARBA" id="ARBA00004141"/>
    </source>
</evidence>
<evidence type="ECO:0000256" key="6">
    <source>
        <dbReference type="ARBA" id="ARBA00022989"/>
    </source>
</evidence>
<dbReference type="InterPro" id="IPR001873">
    <property type="entry name" value="ENaC"/>
</dbReference>
<dbReference type="KEGG" id="dpl:KGM_207910"/>
<dbReference type="GO" id="GO:0015280">
    <property type="term" value="F:ligand-gated sodium channel activity"/>
    <property type="evidence" value="ECO:0007669"/>
    <property type="project" value="TreeGrafter"/>
</dbReference>